<protein>
    <submittedName>
        <fullName evidence="2">Pectin degradation protein</fullName>
    </submittedName>
</protein>
<evidence type="ECO:0000313" key="3">
    <source>
        <dbReference type="Proteomes" id="UP000001258"/>
    </source>
</evidence>
<keyword evidence="3" id="KW-1185">Reference proteome</keyword>
<reference evidence="2 3" key="1">
    <citation type="journal article" date="2000" name="Nucleic Acids Res.">
        <title>Complete genome sequence of the alkaliphilic bacterium Bacillus halodurans and genomic sequence comparison with Bacillus subtilis.</title>
        <authorList>
            <person name="Takami H."/>
            <person name="Nakasone K."/>
            <person name="Takaki Y."/>
            <person name="Maeno G."/>
            <person name="Sasaki R."/>
            <person name="Masui N."/>
            <person name="Fuji F."/>
            <person name="Hirama C."/>
            <person name="Nakamura Y."/>
            <person name="Ogasawara N."/>
            <person name="Kuhara S."/>
            <person name="Horikoshi K."/>
        </authorList>
    </citation>
    <scope>NUCLEOTIDE SEQUENCE [LARGE SCALE GENOMIC DNA]</scope>
    <source>
        <strain evidence="3">ATCC BAA-125 / DSM 18197 / FERM 7344 / JCM 9153 / C-125</strain>
    </source>
</reference>
<dbReference type="InterPro" id="IPR025499">
    <property type="entry name" value="KdgF"/>
</dbReference>
<dbReference type="Gene3D" id="2.60.120.10">
    <property type="entry name" value="Jelly Rolls"/>
    <property type="match status" value="1"/>
</dbReference>
<dbReference type="InterPro" id="IPR013096">
    <property type="entry name" value="Cupin_2"/>
</dbReference>
<dbReference type="Pfam" id="PF07883">
    <property type="entry name" value="Cupin_2"/>
    <property type="match status" value="1"/>
</dbReference>
<feature type="domain" description="Cupin type-2" evidence="1">
    <location>
        <begin position="29"/>
        <end position="93"/>
    </location>
</feature>
<dbReference type="InterPro" id="IPR052535">
    <property type="entry name" value="Bacilysin_H2HPP_isomerase"/>
</dbReference>
<dbReference type="CDD" id="cd02238">
    <property type="entry name" value="cupin_KdgF"/>
    <property type="match status" value="1"/>
</dbReference>
<dbReference type="STRING" id="272558.gene:10726349"/>
<dbReference type="InterPro" id="IPR014710">
    <property type="entry name" value="RmlC-like_jellyroll"/>
</dbReference>
<dbReference type="KEGG" id="bha:BH0496"/>
<dbReference type="eggNOG" id="COG1917">
    <property type="taxonomic scope" value="Bacteria"/>
</dbReference>
<dbReference type="PANTHER" id="PTHR40112:SF1">
    <property type="entry name" value="H2HPP ISOMERASE"/>
    <property type="match status" value="1"/>
</dbReference>
<dbReference type="Proteomes" id="UP000001258">
    <property type="component" value="Chromosome"/>
</dbReference>
<dbReference type="PIRSF" id="PIRSF029883">
    <property type="entry name" value="KdgF"/>
    <property type="match status" value="1"/>
</dbReference>
<evidence type="ECO:0000259" key="1">
    <source>
        <dbReference type="Pfam" id="PF07883"/>
    </source>
</evidence>
<accession>Q9KFI3</accession>
<dbReference type="EMBL" id="BA000004">
    <property type="protein sequence ID" value="BAB04215.1"/>
    <property type="molecule type" value="Genomic_DNA"/>
</dbReference>
<dbReference type="PIR" id="H83711">
    <property type="entry name" value="H83711"/>
</dbReference>
<sequence length="108" mass="12146">MDFELWEYPEPGIKRKLYKPGEKLMIMKVVFEEGAEGASHSHPHEQLTYCLKGDMEFTIKGKVKRIQEGEVLTIPPHAVHGAKALAPSIILDVFTPLREDLLSDTSSV</sequence>
<name>Q9KFI3_HALH5</name>
<dbReference type="HOGENOM" id="CLU_134269_1_1_9"/>
<gene>
    <name evidence="2" type="primary">kdgF</name>
</gene>
<dbReference type="AlphaFoldDB" id="Q9KFI3"/>
<evidence type="ECO:0000313" key="2">
    <source>
        <dbReference type="EMBL" id="BAB04215.1"/>
    </source>
</evidence>
<dbReference type="RefSeq" id="WP_010896674.1">
    <property type="nucleotide sequence ID" value="NC_002570.2"/>
</dbReference>
<dbReference type="InterPro" id="IPR011051">
    <property type="entry name" value="RmlC_Cupin_sf"/>
</dbReference>
<dbReference type="SUPFAM" id="SSF51182">
    <property type="entry name" value="RmlC-like cupins"/>
    <property type="match status" value="1"/>
</dbReference>
<organism evidence="2 3">
    <name type="scientific">Halalkalibacterium halodurans (strain ATCC BAA-125 / DSM 18197 / FERM 7344 / JCM 9153 / C-125)</name>
    <name type="common">Bacillus halodurans</name>
    <dbReference type="NCBI Taxonomy" id="272558"/>
    <lineage>
        <taxon>Bacteria</taxon>
        <taxon>Bacillati</taxon>
        <taxon>Bacillota</taxon>
        <taxon>Bacilli</taxon>
        <taxon>Bacillales</taxon>
        <taxon>Bacillaceae</taxon>
        <taxon>Halalkalibacterium (ex Joshi et al. 2022)</taxon>
    </lineage>
</organism>
<dbReference type="PANTHER" id="PTHR40112">
    <property type="entry name" value="H2HPP ISOMERASE"/>
    <property type="match status" value="1"/>
</dbReference>
<proteinExistence type="predicted"/>